<dbReference type="AlphaFoldDB" id="A0A6M5UNN8"/>
<proteinExistence type="predicted"/>
<organism evidence="3 4">
    <name type="scientific">Cellulosimicrobium protaetiae</name>
    <dbReference type="NCBI Taxonomy" id="2587808"/>
    <lineage>
        <taxon>Bacteria</taxon>
        <taxon>Bacillati</taxon>
        <taxon>Actinomycetota</taxon>
        <taxon>Actinomycetes</taxon>
        <taxon>Micrococcales</taxon>
        <taxon>Promicromonosporaceae</taxon>
        <taxon>Cellulosimicrobium</taxon>
    </lineage>
</organism>
<keyword evidence="3" id="KW-0614">Plasmid</keyword>
<geneLocation type="plasmid" evidence="3 4">
    <name>pCPRO01</name>
</geneLocation>
<feature type="domain" description="TadE-like" evidence="2">
    <location>
        <begin position="12"/>
        <end position="54"/>
    </location>
</feature>
<dbReference type="InterPro" id="IPR012495">
    <property type="entry name" value="TadE-like_dom"/>
</dbReference>
<gene>
    <name evidence="3" type="ORF">FIC82_020505</name>
</gene>
<evidence type="ECO:0000313" key="4">
    <source>
        <dbReference type="Proteomes" id="UP000451354"/>
    </source>
</evidence>
<keyword evidence="1" id="KW-0812">Transmembrane</keyword>
<dbReference type="EMBL" id="CP052758">
    <property type="protein sequence ID" value="QJW38808.1"/>
    <property type="molecule type" value="Genomic_DNA"/>
</dbReference>
<feature type="transmembrane region" description="Helical" evidence="1">
    <location>
        <begin position="20"/>
        <end position="40"/>
    </location>
</feature>
<reference evidence="3 4" key="1">
    <citation type="journal article" date="2022" name="Int. J. Syst. Evol. Microbiol.">
        <title>Cellulosimicrobium protaetiae sp. nov., isolated from the gut of the larva of Protaetia brevitarsis seulensis.</title>
        <authorList>
            <person name="Le Han H."/>
            <person name="Nguyen T.T.H."/>
            <person name="Li Z."/>
            <person name="Shin N.R."/>
            <person name="Kim S.G."/>
        </authorList>
    </citation>
    <scope>NUCLEOTIDE SEQUENCE [LARGE SCALE GENOMIC DNA]</scope>
    <source>
        <strain evidence="3 4">BI34</strain>
    </source>
</reference>
<protein>
    <submittedName>
        <fullName evidence="3">Pilus assembly protein</fullName>
    </submittedName>
</protein>
<evidence type="ECO:0000259" key="2">
    <source>
        <dbReference type="Pfam" id="PF07811"/>
    </source>
</evidence>
<keyword evidence="1" id="KW-1133">Transmembrane helix</keyword>
<dbReference type="Pfam" id="PF07811">
    <property type="entry name" value="TadE"/>
    <property type="match status" value="1"/>
</dbReference>
<accession>A0A6M5UNN8</accession>
<dbReference type="OrthoDB" id="4869119at2"/>
<name>A0A6M5UNN8_9MICO</name>
<keyword evidence="1" id="KW-0472">Membrane</keyword>
<evidence type="ECO:0000256" key="1">
    <source>
        <dbReference type="SAM" id="Phobius"/>
    </source>
</evidence>
<dbReference type="Proteomes" id="UP000451354">
    <property type="component" value="Plasmid pCPRO01"/>
</dbReference>
<keyword evidence="4" id="KW-1185">Reference proteome</keyword>
<sequence>MRRLRRGGRERGSEVIEAVIGVPAVLLFIGLIIAAGRIAIADQAVEAAAAEAARAASIARTQVQANEDASTWASASLSNQGLQCTSRTVDVDTGRFAAPPGTPASVSATVTCVVRLSDLAVPGLPGSRTITATMTSPIDTYRER</sequence>
<evidence type="ECO:0000313" key="3">
    <source>
        <dbReference type="EMBL" id="QJW38808.1"/>
    </source>
</evidence>
<dbReference type="KEGG" id="cprt:FIC82_020505"/>